<dbReference type="AlphaFoldDB" id="A0A1E4TUX4"/>
<dbReference type="Proteomes" id="UP000094236">
    <property type="component" value="Unassembled WGS sequence"/>
</dbReference>
<reference evidence="4" key="1">
    <citation type="submission" date="2016-05" db="EMBL/GenBank/DDBJ databases">
        <title>Comparative genomics of biotechnologically important yeasts.</title>
        <authorList>
            <consortium name="DOE Joint Genome Institute"/>
            <person name="Riley R."/>
            <person name="Haridas S."/>
            <person name="Wolfe K.H."/>
            <person name="Lopes M.R."/>
            <person name="Hittinger C.T."/>
            <person name="Goker M."/>
            <person name="Salamov A."/>
            <person name="Wisecaver J."/>
            <person name="Long T.M."/>
            <person name="Aerts A.L."/>
            <person name="Barry K."/>
            <person name="Choi C."/>
            <person name="Clum A."/>
            <person name="Coughlan A.Y."/>
            <person name="Deshpande S."/>
            <person name="Douglass A.P."/>
            <person name="Hanson S.J."/>
            <person name="Klenk H.-P."/>
            <person name="Labutti K."/>
            <person name="Lapidus A."/>
            <person name="Lindquist E."/>
            <person name="Lipzen A."/>
            <person name="Meier-Kolthoff J.P."/>
            <person name="Ohm R.A."/>
            <person name="Otillar R.P."/>
            <person name="Pangilinan J."/>
            <person name="Peng Y."/>
            <person name="Rokas A."/>
            <person name="Rosa C.A."/>
            <person name="Scheuner C."/>
            <person name="Sibirny A.A."/>
            <person name="Slot J.C."/>
            <person name="Stielow J.B."/>
            <person name="Sun H."/>
            <person name="Kurtzman C.P."/>
            <person name="Blackwell M."/>
            <person name="Grigoriev I.V."/>
            <person name="Jeffries T.W."/>
        </authorList>
    </citation>
    <scope>NUCLEOTIDE SEQUENCE [LARGE SCALE GENOMIC DNA]</scope>
    <source>
        <strain evidence="4">NRRL Y-2460</strain>
    </source>
</reference>
<protein>
    <recommendedName>
        <fullName evidence="2">Fe2OG dioxygenase domain-containing protein</fullName>
    </recommendedName>
</protein>
<feature type="domain" description="Fe2OG dioxygenase" evidence="2">
    <location>
        <begin position="190"/>
        <end position="300"/>
    </location>
</feature>
<dbReference type="InterPro" id="IPR027443">
    <property type="entry name" value="IPNS-like_sf"/>
</dbReference>
<accession>A0A1E4TUX4</accession>
<dbReference type="PANTHER" id="PTHR47990">
    <property type="entry name" value="2-OXOGLUTARATE (2OG) AND FE(II)-DEPENDENT OXYGENASE SUPERFAMILY PROTEIN-RELATED"/>
    <property type="match status" value="1"/>
</dbReference>
<keyword evidence="4" id="KW-1185">Reference proteome</keyword>
<dbReference type="Pfam" id="PF03171">
    <property type="entry name" value="2OG-FeII_Oxy"/>
    <property type="match status" value="1"/>
</dbReference>
<dbReference type="SUPFAM" id="SSF51197">
    <property type="entry name" value="Clavaminate synthase-like"/>
    <property type="match status" value="1"/>
</dbReference>
<dbReference type="InterPro" id="IPR044861">
    <property type="entry name" value="IPNS-like_FE2OG_OXY"/>
</dbReference>
<keyword evidence="1" id="KW-0479">Metal-binding</keyword>
<comment type="similarity">
    <text evidence="1">Belongs to the iron/ascorbate-dependent oxidoreductase family.</text>
</comment>
<dbReference type="GO" id="GO:0044283">
    <property type="term" value="P:small molecule biosynthetic process"/>
    <property type="evidence" value="ECO:0007669"/>
    <property type="project" value="UniProtKB-ARBA"/>
</dbReference>
<dbReference type="InterPro" id="IPR026992">
    <property type="entry name" value="DIOX_N"/>
</dbReference>
<dbReference type="InterPro" id="IPR005123">
    <property type="entry name" value="Oxoglu/Fe-dep_dioxygenase_dom"/>
</dbReference>
<evidence type="ECO:0000256" key="1">
    <source>
        <dbReference type="RuleBase" id="RU003682"/>
    </source>
</evidence>
<dbReference type="InterPro" id="IPR050231">
    <property type="entry name" value="Iron_ascorbate_oxido_reductase"/>
</dbReference>
<evidence type="ECO:0000313" key="3">
    <source>
        <dbReference type="EMBL" id="ODV95583.1"/>
    </source>
</evidence>
<evidence type="ECO:0000313" key="4">
    <source>
        <dbReference type="Proteomes" id="UP000094236"/>
    </source>
</evidence>
<sequence>MTVADVVVGPKKWVSPKETTEKLDWADLTVIDLNEFDTPEGKQKLANELKVAGSTEGFWAVVNSGFSEEDIFEIFSYGRSFFEDYSDEEKSAVEVDFTTGNYFGFKKRGNKTMFDTKIPDNSEIVNIAKFTKDNRFAEYHKFKFVAENQAKLEEISRKSFEVIRKLLILLAIGLELDENYFVDRHLYEDASDDALRFMRYHPRAASEDARIENTWARAHTDFGTLTLLFNQVVAGLQIKTPDGSWKYVKPISGGGIICNVGDTLNFWSGGFFKSTIHRVVRPPDDQVGAPRIGAFYFLRPGDKANVEIAPSPLLKELGLYKKVSPVIGTDYVRKRVTDYHNRKTYAKQSNVKFKVGEFEIVDGFD</sequence>
<dbReference type="Pfam" id="PF14226">
    <property type="entry name" value="DIOX_N"/>
    <property type="match status" value="1"/>
</dbReference>
<evidence type="ECO:0000259" key="2">
    <source>
        <dbReference type="PROSITE" id="PS51471"/>
    </source>
</evidence>
<dbReference type="PROSITE" id="PS51471">
    <property type="entry name" value="FE2OG_OXY"/>
    <property type="match status" value="1"/>
</dbReference>
<keyword evidence="1" id="KW-0408">Iron</keyword>
<name>A0A1E4TUX4_PACTA</name>
<dbReference type="STRING" id="669874.A0A1E4TUX4"/>
<organism evidence="3 4">
    <name type="scientific">Pachysolen tannophilus NRRL Y-2460</name>
    <dbReference type="NCBI Taxonomy" id="669874"/>
    <lineage>
        <taxon>Eukaryota</taxon>
        <taxon>Fungi</taxon>
        <taxon>Dikarya</taxon>
        <taxon>Ascomycota</taxon>
        <taxon>Saccharomycotina</taxon>
        <taxon>Pichiomycetes</taxon>
        <taxon>Pachysolenaceae</taxon>
        <taxon>Pachysolen</taxon>
    </lineage>
</organism>
<proteinExistence type="inferred from homology"/>
<dbReference type="Gene3D" id="2.60.120.330">
    <property type="entry name" value="B-lactam Antibiotic, Isopenicillin N Synthase, Chain"/>
    <property type="match status" value="1"/>
</dbReference>
<dbReference type="GO" id="GO:0046872">
    <property type="term" value="F:metal ion binding"/>
    <property type="evidence" value="ECO:0007669"/>
    <property type="project" value="UniProtKB-KW"/>
</dbReference>
<keyword evidence="1" id="KW-0560">Oxidoreductase</keyword>
<dbReference type="EMBL" id="KV454014">
    <property type="protein sequence ID" value="ODV95583.1"/>
    <property type="molecule type" value="Genomic_DNA"/>
</dbReference>
<dbReference type="GO" id="GO:0016491">
    <property type="term" value="F:oxidoreductase activity"/>
    <property type="evidence" value="ECO:0007669"/>
    <property type="project" value="UniProtKB-KW"/>
</dbReference>
<gene>
    <name evidence="3" type="ORF">PACTADRAFT_42217</name>
</gene>
<dbReference type="OrthoDB" id="406156at2759"/>